<dbReference type="PANTHER" id="PTHR32488:SF86">
    <property type="entry name" value="UPF0746 PROTEIN DDB_G0280785-RELATED"/>
    <property type="match status" value="1"/>
</dbReference>
<dbReference type="OrthoDB" id="24293at2759"/>
<dbReference type="GeneID" id="10502138"/>
<dbReference type="Proteomes" id="UP000001064">
    <property type="component" value="Unassembled WGS sequence"/>
</dbReference>
<gene>
    <name evidence="2" type="ORF">DICPUDRAFT_76005</name>
</gene>
<name>F0ZCA7_DICPU</name>
<dbReference type="InParanoid" id="F0ZCA7"/>
<proteinExistence type="inferred from homology"/>
<dbReference type="EMBL" id="GL870977">
    <property type="protein sequence ID" value="EGC38387.1"/>
    <property type="molecule type" value="Genomic_DNA"/>
</dbReference>
<protein>
    <submittedName>
        <fullName evidence="2">Uncharacterized protein</fullName>
    </submittedName>
</protein>
<comment type="similarity">
    <text evidence="1">Belongs to the UPF0746 family.</text>
</comment>
<evidence type="ECO:0000313" key="2">
    <source>
        <dbReference type="EMBL" id="EGC38387.1"/>
    </source>
</evidence>
<reference evidence="3" key="1">
    <citation type="journal article" date="2011" name="Genome Biol.">
        <title>Comparative genomics of the social amoebae Dictyostelium discoideum and Dictyostelium purpureum.</title>
        <authorList>
            <consortium name="US DOE Joint Genome Institute (JGI-PGF)"/>
            <person name="Sucgang R."/>
            <person name="Kuo A."/>
            <person name="Tian X."/>
            <person name="Salerno W."/>
            <person name="Parikh A."/>
            <person name="Feasley C.L."/>
            <person name="Dalin E."/>
            <person name="Tu H."/>
            <person name="Huang E."/>
            <person name="Barry K."/>
            <person name="Lindquist E."/>
            <person name="Shapiro H."/>
            <person name="Bruce D."/>
            <person name="Schmutz J."/>
            <person name="Salamov A."/>
            <person name="Fey P."/>
            <person name="Gaudet P."/>
            <person name="Anjard C."/>
            <person name="Babu M.M."/>
            <person name="Basu S."/>
            <person name="Bushmanova Y."/>
            <person name="van der Wel H."/>
            <person name="Katoh-Kurasawa M."/>
            <person name="Dinh C."/>
            <person name="Coutinho P.M."/>
            <person name="Saito T."/>
            <person name="Elias M."/>
            <person name="Schaap P."/>
            <person name="Kay R.R."/>
            <person name="Henrissat B."/>
            <person name="Eichinger L."/>
            <person name="Rivero F."/>
            <person name="Putnam N.H."/>
            <person name="West C.M."/>
            <person name="Loomis W.F."/>
            <person name="Chisholm R.L."/>
            <person name="Shaulsky G."/>
            <person name="Strassmann J.E."/>
            <person name="Queller D.C."/>
            <person name="Kuspa A."/>
            <person name="Grigoriev I.V."/>
        </authorList>
    </citation>
    <scope>NUCLEOTIDE SEQUENCE [LARGE SCALE GENOMIC DNA]</scope>
    <source>
        <strain evidence="3">QSDP1</strain>
    </source>
</reference>
<dbReference type="InterPro" id="IPR051904">
    <property type="entry name" value="UPF0746_actin_org"/>
</dbReference>
<keyword evidence="3" id="KW-1185">Reference proteome</keyword>
<accession>F0ZCA7</accession>
<organism evidence="2 3">
    <name type="scientific">Dictyostelium purpureum</name>
    <name type="common">Slime mold</name>
    <dbReference type="NCBI Taxonomy" id="5786"/>
    <lineage>
        <taxon>Eukaryota</taxon>
        <taxon>Amoebozoa</taxon>
        <taxon>Evosea</taxon>
        <taxon>Eumycetozoa</taxon>
        <taxon>Dictyostelia</taxon>
        <taxon>Dictyosteliales</taxon>
        <taxon>Dictyosteliaceae</taxon>
        <taxon>Dictyostelium</taxon>
    </lineage>
</organism>
<sequence>MEYPKENFKKIAKSLYQETNYRKKRELYNKINNRLKLDNKIKKEITKNKNNHSLIINNPPLLEKLFWTVFRNKPIFNTIFSNFIFKKSCSYDDLIGTQYIFSKFTNAINIIKDKIISNNYVFRNEQQDIIELFKNIIKNNQDNRDFYDILFTRSNINFTNWKKWVKLIIESGNVMALKIYIFHFKIGPQEIQNTFPLTFYHFNGYSGIKMMYHLKENYDHSFKPSIEPLVNFREINYMCNGNNHYMGYDLINILNPHLKLKQLIKLYKYIITLYYNNNNCLNNGTFKFNNLIIEINKITLNHFTKNQLNSTIRDLIIQHKTQLSNQQDVYNLIELIHNYYKIIFHLSKKYQNKLHKTRKPIEYYIYFKGIDRANGLLTSEEETENCTLHRVQDFFQATLSNKQEKIDFINKTQSLKILGHLANLILSNNDIELKNNYEKKLEPYSRDIIFKQRALESISNTKTLDFFFKKDLYFEDGNENWKYIKNKEILIYYEMLMKQSSKKFKVIEYDYDLNIYMFILYRALLNPSVYRFDSCKELRNNSYLSDTNPYLSALNIIIQKKEDIFLNYDFSIFQYFQKPTQLIYQISINISKDLFYNIRRSNISKNFDFIFILYLFYCGRIKEGIEYLEQLSTYWDIELYSQEYNMLFELPFKPLEKLIVFFIKKEKVNNFNLLIKVAAIKGYLQIFKKVFSKYGIFLNKNSSQYKKEIEFFISIARSFNNDNLVKFLTNHLNNKIK</sequence>
<evidence type="ECO:0000313" key="3">
    <source>
        <dbReference type="Proteomes" id="UP000001064"/>
    </source>
</evidence>
<dbReference type="KEGG" id="dpp:DICPUDRAFT_76005"/>
<dbReference type="AlphaFoldDB" id="F0ZCA7"/>
<dbReference type="RefSeq" id="XP_003285048.1">
    <property type="nucleotide sequence ID" value="XM_003285000.1"/>
</dbReference>
<dbReference type="VEuPathDB" id="AmoebaDB:DICPUDRAFT_76005"/>
<evidence type="ECO:0000256" key="1">
    <source>
        <dbReference type="ARBA" id="ARBA00006125"/>
    </source>
</evidence>
<dbReference type="PANTHER" id="PTHR32488">
    <property type="entry name" value="UPF0746 PROTEIN DDB_G0280785-RELATED"/>
    <property type="match status" value="1"/>
</dbReference>